<evidence type="ECO:0000313" key="1">
    <source>
        <dbReference type="EMBL" id="KAJ2996539.1"/>
    </source>
</evidence>
<evidence type="ECO:0000313" key="2">
    <source>
        <dbReference type="Proteomes" id="UP001143856"/>
    </source>
</evidence>
<sequence>MIEDLLQRSGFTVGIILVLSAFLASRIRLLIQLRHIKGPFLQRITGIPHSLAFLGDDGHNWYNTLSQKYGQLVVVSPTMLLTSSPDLWARMNTHPGYVKSKWFYHAARFDWRGDNIFTQTSIEKHDERRNQMIRGYSGAENLTLEADIEFVVAKLLHLIRSRYAGQRKSMDLAQKIQFFALDVISAIGFGECFHLLDADDDPNNYVNSIREGLSVVCKQAALGTWWLNSIPFIGPKPNLDLKTTNGFYRIASLHASMVEAREKEFHEQKKSGVVPRADMLTSFMKKGLFGIDLKIENLLQIVAGSDTAAGSLRAILLYVMANPRVYKTLQAEIDSTEESGLVSQAPQIVKFSQVKECVYLQAVIKEGMRIFSPINTPLSRNTPPGGDTVTIDGDEIYLPGGIQIIPSFKAMHRNKSVYGRDSDVEVFRPERWLEERDEKKLEAMKREHHLMFGDGRWQCLGKAIAMRELSIVTFELFRNFEWTLVNPEKPWKDLNLFGLHSTSDMWVQVEERKQLRPAI</sequence>
<name>A0ACC1PMB6_9PEZI</name>
<protein>
    <submittedName>
        <fullName evidence="1">Uncharacterized protein</fullName>
    </submittedName>
</protein>
<dbReference type="EMBL" id="JAPDGR010000092">
    <property type="protein sequence ID" value="KAJ2996539.1"/>
    <property type="molecule type" value="Genomic_DNA"/>
</dbReference>
<reference evidence="1" key="1">
    <citation type="submission" date="2022-10" db="EMBL/GenBank/DDBJ databases">
        <title>Genome Sequence of Xylaria curta.</title>
        <authorList>
            <person name="Buettner E."/>
        </authorList>
    </citation>
    <scope>NUCLEOTIDE SEQUENCE</scope>
    <source>
        <strain evidence="1">Babe10</strain>
    </source>
</reference>
<dbReference type="Proteomes" id="UP001143856">
    <property type="component" value="Unassembled WGS sequence"/>
</dbReference>
<proteinExistence type="predicted"/>
<comment type="caution">
    <text evidence="1">The sequence shown here is derived from an EMBL/GenBank/DDBJ whole genome shotgun (WGS) entry which is preliminary data.</text>
</comment>
<keyword evidence="2" id="KW-1185">Reference proteome</keyword>
<organism evidence="1 2">
    <name type="scientific">Xylaria curta</name>
    <dbReference type="NCBI Taxonomy" id="42375"/>
    <lineage>
        <taxon>Eukaryota</taxon>
        <taxon>Fungi</taxon>
        <taxon>Dikarya</taxon>
        <taxon>Ascomycota</taxon>
        <taxon>Pezizomycotina</taxon>
        <taxon>Sordariomycetes</taxon>
        <taxon>Xylariomycetidae</taxon>
        <taxon>Xylariales</taxon>
        <taxon>Xylariaceae</taxon>
        <taxon>Xylaria</taxon>
    </lineage>
</organism>
<gene>
    <name evidence="1" type="ORF">NUW58_g941</name>
</gene>
<accession>A0ACC1PMB6</accession>